<keyword evidence="6 13" id="KW-0378">Hydrolase</keyword>
<gene>
    <name evidence="13" type="primary">folD</name>
    <name evidence="16" type="ORF">EDD62_0920</name>
</gene>
<dbReference type="EC" id="1.5.1.5" evidence="13"/>
<dbReference type="InterPro" id="IPR036291">
    <property type="entry name" value="NAD(P)-bd_dom_sf"/>
</dbReference>
<evidence type="ECO:0000256" key="11">
    <source>
        <dbReference type="ARBA" id="ARBA00023268"/>
    </source>
</evidence>
<comment type="similarity">
    <text evidence="13">Belongs to the tetrahydrofolate dehydrogenase/cyclohydrolase family.</text>
</comment>
<dbReference type="SUPFAM" id="SSF53223">
    <property type="entry name" value="Aminoacid dehydrogenase-like, N-terminal domain"/>
    <property type="match status" value="1"/>
</dbReference>
<comment type="subunit">
    <text evidence="2 13">Homodimer.</text>
</comment>
<feature type="domain" description="Tetrahydrofolate dehydrogenase/cyclohydrolase NAD(P)-binding" evidence="15">
    <location>
        <begin position="138"/>
        <end position="279"/>
    </location>
</feature>
<evidence type="ECO:0000256" key="1">
    <source>
        <dbReference type="ARBA" id="ARBA00004777"/>
    </source>
</evidence>
<dbReference type="InterPro" id="IPR000672">
    <property type="entry name" value="THF_DH/CycHdrlase"/>
</dbReference>
<dbReference type="PANTHER" id="PTHR48099:SF5">
    <property type="entry name" value="C-1-TETRAHYDROFOLATE SYNTHASE, CYTOPLASMIC"/>
    <property type="match status" value="1"/>
</dbReference>
<dbReference type="InterPro" id="IPR046346">
    <property type="entry name" value="Aminoacid_DH-like_N_sf"/>
</dbReference>
<dbReference type="OrthoDB" id="9803580at2"/>
<keyword evidence="5 13" id="KW-0658">Purine biosynthesis</keyword>
<comment type="catalytic activity">
    <reaction evidence="12 13">
        <text>(6R)-5,10-methenyltetrahydrofolate + H2O = (6R)-10-formyltetrahydrofolate + H(+)</text>
        <dbReference type="Rhea" id="RHEA:23700"/>
        <dbReference type="ChEBI" id="CHEBI:15377"/>
        <dbReference type="ChEBI" id="CHEBI:15378"/>
        <dbReference type="ChEBI" id="CHEBI:57455"/>
        <dbReference type="ChEBI" id="CHEBI:195366"/>
        <dbReference type="EC" id="3.5.4.9"/>
    </reaction>
</comment>
<comment type="caution">
    <text evidence="16">The sequence shown here is derived from an EMBL/GenBank/DDBJ whole genome shotgun (WGS) entry which is preliminary data.</text>
</comment>
<evidence type="ECO:0000256" key="5">
    <source>
        <dbReference type="ARBA" id="ARBA00022755"/>
    </source>
</evidence>
<keyword evidence="8 13" id="KW-0560">Oxidoreductase</keyword>
<reference evidence="16 17" key="1">
    <citation type="submission" date="2018-11" db="EMBL/GenBank/DDBJ databases">
        <title>Genomic Encyclopedia of Type Strains, Phase IV (KMG-IV): sequencing the most valuable type-strain genomes for metagenomic binning, comparative biology and taxonomic classification.</title>
        <authorList>
            <person name="Goeker M."/>
        </authorList>
    </citation>
    <scope>NUCLEOTIDE SEQUENCE [LARGE SCALE GENOMIC DNA]</scope>
    <source>
        <strain evidence="16 17">DSM 29158</strain>
    </source>
</reference>
<evidence type="ECO:0000256" key="7">
    <source>
        <dbReference type="ARBA" id="ARBA00022857"/>
    </source>
</evidence>
<evidence type="ECO:0000256" key="4">
    <source>
        <dbReference type="ARBA" id="ARBA00022605"/>
    </source>
</evidence>
<keyword evidence="10 13" id="KW-0486">Methionine biosynthesis</keyword>
<evidence type="ECO:0000259" key="15">
    <source>
        <dbReference type="Pfam" id="PF02882"/>
    </source>
</evidence>
<dbReference type="PANTHER" id="PTHR48099">
    <property type="entry name" value="C-1-TETRAHYDROFOLATE SYNTHASE, CYTOPLASMIC-RELATED"/>
    <property type="match status" value="1"/>
</dbReference>
<organism evidence="16 17">
    <name type="scientific">Abyssicoccus albus</name>
    <dbReference type="NCBI Taxonomy" id="1817405"/>
    <lineage>
        <taxon>Bacteria</taxon>
        <taxon>Bacillati</taxon>
        <taxon>Bacillota</taxon>
        <taxon>Bacilli</taxon>
        <taxon>Bacillales</taxon>
        <taxon>Abyssicoccaceae</taxon>
    </lineage>
</organism>
<sequence length="280" mass="29831">MAKLLNGKNIAKSYRETLKQQVSELKEKGVTPNLTVVLVGEDGASKSYVNAKHKACQSIGMDSVIKHFDADITEEALLKEIKALNEDTGVHGILVQVPLPSHIDEHLVLETIDPSKDVDGFHPENIGKMHLGIDTFAPCTPLGIMHLIKETGIDIAGKNALVIGRSHIVGQPVAQLLLNESATVMIAHSKTQNLESLLGQADIVVSAVGQPGLVSGEHLKDGVIAIDVGNTVVDGKLVGDFDFDSVSNKASYITPVPGGVGPMTITYVLNNTVRACREQI</sequence>
<evidence type="ECO:0000313" key="17">
    <source>
        <dbReference type="Proteomes" id="UP000277108"/>
    </source>
</evidence>
<dbReference type="HAMAP" id="MF_01576">
    <property type="entry name" value="THF_DHG_CYH"/>
    <property type="match status" value="1"/>
</dbReference>
<evidence type="ECO:0000256" key="10">
    <source>
        <dbReference type="ARBA" id="ARBA00023167"/>
    </source>
</evidence>
<evidence type="ECO:0000256" key="2">
    <source>
        <dbReference type="ARBA" id="ARBA00011738"/>
    </source>
</evidence>
<evidence type="ECO:0000256" key="13">
    <source>
        <dbReference type="HAMAP-Rule" id="MF_01576"/>
    </source>
</evidence>
<dbReference type="Gene3D" id="3.40.50.720">
    <property type="entry name" value="NAD(P)-binding Rossmann-like Domain"/>
    <property type="match status" value="1"/>
</dbReference>
<dbReference type="GO" id="GO:0004477">
    <property type="term" value="F:methenyltetrahydrofolate cyclohydrolase activity"/>
    <property type="evidence" value="ECO:0007669"/>
    <property type="project" value="UniProtKB-UniRule"/>
</dbReference>
<dbReference type="FunFam" id="3.40.50.10860:FF:000001">
    <property type="entry name" value="Bifunctional protein FolD"/>
    <property type="match status" value="1"/>
</dbReference>
<dbReference type="GO" id="GO:0000105">
    <property type="term" value="P:L-histidine biosynthetic process"/>
    <property type="evidence" value="ECO:0007669"/>
    <property type="project" value="UniProtKB-KW"/>
</dbReference>
<dbReference type="GO" id="GO:0004488">
    <property type="term" value="F:methylenetetrahydrofolate dehydrogenase (NADP+) activity"/>
    <property type="evidence" value="ECO:0007669"/>
    <property type="project" value="UniProtKB-UniRule"/>
</dbReference>
<dbReference type="AlphaFoldDB" id="A0A3N5BK74"/>
<dbReference type="SUPFAM" id="SSF51735">
    <property type="entry name" value="NAD(P)-binding Rossmann-fold domains"/>
    <property type="match status" value="1"/>
</dbReference>
<evidence type="ECO:0000256" key="8">
    <source>
        <dbReference type="ARBA" id="ARBA00023002"/>
    </source>
</evidence>
<evidence type="ECO:0000259" key="14">
    <source>
        <dbReference type="Pfam" id="PF00763"/>
    </source>
</evidence>
<dbReference type="CDD" id="cd01080">
    <property type="entry name" value="NAD_bind_m-THF_DH_Cyclohyd"/>
    <property type="match status" value="1"/>
</dbReference>
<keyword evidence="11 13" id="KW-0511">Multifunctional enzyme</keyword>
<dbReference type="InterPro" id="IPR020631">
    <property type="entry name" value="THF_DH/CycHdrlase_NAD-bd_dom"/>
</dbReference>
<dbReference type="InterPro" id="IPR020630">
    <property type="entry name" value="THF_DH/CycHdrlase_cat_dom"/>
</dbReference>
<comment type="catalytic activity">
    <reaction evidence="13">
        <text>(6R)-5,10-methylene-5,6,7,8-tetrahydrofolate + NADP(+) = (6R)-5,10-methenyltetrahydrofolate + NADPH</text>
        <dbReference type="Rhea" id="RHEA:22812"/>
        <dbReference type="ChEBI" id="CHEBI:15636"/>
        <dbReference type="ChEBI" id="CHEBI:57455"/>
        <dbReference type="ChEBI" id="CHEBI:57783"/>
        <dbReference type="ChEBI" id="CHEBI:58349"/>
        <dbReference type="EC" id="1.5.1.5"/>
    </reaction>
</comment>
<dbReference type="GO" id="GO:0006164">
    <property type="term" value="P:purine nucleotide biosynthetic process"/>
    <property type="evidence" value="ECO:0007669"/>
    <property type="project" value="UniProtKB-KW"/>
</dbReference>
<dbReference type="UniPathway" id="UPA00193"/>
<dbReference type="Proteomes" id="UP000277108">
    <property type="component" value="Unassembled WGS sequence"/>
</dbReference>
<evidence type="ECO:0000313" key="16">
    <source>
        <dbReference type="EMBL" id="RPF58276.1"/>
    </source>
</evidence>
<dbReference type="EC" id="3.5.4.9" evidence="13"/>
<proteinExistence type="inferred from homology"/>
<keyword evidence="17" id="KW-1185">Reference proteome</keyword>
<dbReference type="Pfam" id="PF00763">
    <property type="entry name" value="THF_DHG_CYH"/>
    <property type="match status" value="1"/>
</dbReference>
<keyword evidence="7 13" id="KW-0521">NADP</keyword>
<feature type="domain" description="Tetrahydrofolate dehydrogenase/cyclohydrolase catalytic" evidence="14">
    <location>
        <begin position="5"/>
        <end position="119"/>
    </location>
</feature>
<comment type="pathway">
    <text evidence="1 13">One-carbon metabolism; tetrahydrofolate interconversion.</text>
</comment>
<dbReference type="GO" id="GO:0005829">
    <property type="term" value="C:cytosol"/>
    <property type="evidence" value="ECO:0007669"/>
    <property type="project" value="TreeGrafter"/>
</dbReference>
<dbReference type="PRINTS" id="PR00085">
    <property type="entry name" value="THFDHDRGNASE"/>
</dbReference>
<evidence type="ECO:0000256" key="12">
    <source>
        <dbReference type="ARBA" id="ARBA00036357"/>
    </source>
</evidence>
<dbReference type="Pfam" id="PF02882">
    <property type="entry name" value="THF_DHG_CYH_C"/>
    <property type="match status" value="1"/>
</dbReference>
<keyword evidence="3 13" id="KW-0554">One-carbon metabolism</keyword>
<evidence type="ECO:0000256" key="9">
    <source>
        <dbReference type="ARBA" id="ARBA00023102"/>
    </source>
</evidence>
<evidence type="ECO:0000256" key="6">
    <source>
        <dbReference type="ARBA" id="ARBA00022801"/>
    </source>
</evidence>
<name>A0A3N5BK74_9BACL</name>
<feature type="binding site" evidence="13">
    <location>
        <begin position="164"/>
        <end position="166"/>
    </location>
    <ligand>
        <name>NADP(+)</name>
        <dbReference type="ChEBI" id="CHEBI:58349"/>
    </ligand>
</feature>
<dbReference type="PROSITE" id="PS00767">
    <property type="entry name" value="THF_DHG_CYH_2"/>
    <property type="match status" value="1"/>
</dbReference>
<keyword evidence="9 13" id="KW-0368">Histidine biosynthesis</keyword>
<dbReference type="Gene3D" id="3.40.50.10860">
    <property type="entry name" value="Leucine Dehydrogenase, chain A, domain 1"/>
    <property type="match status" value="1"/>
</dbReference>
<evidence type="ECO:0000256" key="3">
    <source>
        <dbReference type="ARBA" id="ARBA00022563"/>
    </source>
</evidence>
<comment type="function">
    <text evidence="13">Catalyzes the oxidation of 5,10-methylenetetrahydrofolate to 5,10-methenyltetrahydrofolate and then the hydrolysis of 5,10-methenyltetrahydrofolate to 10-formyltetrahydrofolate.</text>
</comment>
<accession>A0A3N5BK74</accession>
<dbReference type="RefSeq" id="WP_123807700.1">
    <property type="nucleotide sequence ID" value="NZ_RKRK01000002.1"/>
</dbReference>
<keyword evidence="4 13" id="KW-0028">Amino-acid biosynthesis</keyword>
<dbReference type="GO" id="GO:0035999">
    <property type="term" value="P:tetrahydrofolate interconversion"/>
    <property type="evidence" value="ECO:0007669"/>
    <property type="project" value="UniProtKB-UniRule"/>
</dbReference>
<dbReference type="EMBL" id="RKRK01000002">
    <property type="protein sequence ID" value="RPF58276.1"/>
    <property type="molecule type" value="Genomic_DNA"/>
</dbReference>
<protein>
    <recommendedName>
        <fullName evidence="13">Bifunctional protein FolD</fullName>
    </recommendedName>
    <domain>
        <recommendedName>
            <fullName evidence="13">Methylenetetrahydrofolate dehydrogenase</fullName>
            <ecNumber evidence="13">1.5.1.5</ecNumber>
        </recommendedName>
    </domain>
    <domain>
        <recommendedName>
            <fullName evidence="13">Methenyltetrahydrofolate cyclohydrolase</fullName>
            <ecNumber evidence="13">3.5.4.9</ecNumber>
        </recommendedName>
    </domain>
</protein>
<dbReference type="FunFam" id="3.40.50.720:FF:000006">
    <property type="entry name" value="Bifunctional protein FolD"/>
    <property type="match status" value="1"/>
</dbReference>
<dbReference type="InterPro" id="IPR020867">
    <property type="entry name" value="THF_DH/CycHdrlase_CS"/>
</dbReference>
<dbReference type="GO" id="GO:0009086">
    <property type="term" value="P:methionine biosynthetic process"/>
    <property type="evidence" value="ECO:0007669"/>
    <property type="project" value="UniProtKB-KW"/>
</dbReference>
<comment type="caution">
    <text evidence="13">Lacks conserved residue(s) required for the propagation of feature annotation.</text>
</comment>